<protein>
    <submittedName>
        <fullName evidence="2">Uncharacterized protein</fullName>
    </submittedName>
</protein>
<evidence type="ECO:0000256" key="1">
    <source>
        <dbReference type="SAM" id="MobiDB-lite"/>
    </source>
</evidence>
<comment type="caution">
    <text evidence="2">The sequence shown here is derived from an EMBL/GenBank/DDBJ whole genome shotgun (WGS) entry which is preliminary data.</text>
</comment>
<evidence type="ECO:0000313" key="2">
    <source>
        <dbReference type="EMBL" id="KAJ1103258.1"/>
    </source>
</evidence>
<name>A0AAV7MQJ5_PLEWA</name>
<organism evidence="2 3">
    <name type="scientific">Pleurodeles waltl</name>
    <name type="common">Iberian ribbed newt</name>
    <dbReference type="NCBI Taxonomy" id="8319"/>
    <lineage>
        <taxon>Eukaryota</taxon>
        <taxon>Metazoa</taxon>
        <taxon>Chordata</taxon>
        <taxon>Craniata</taxon>
        <taxon>Vertebrata</taxon>
        <taxon>Euteleostomi</taxon>
        <taxon>Amphibia</taxon>
        <taxon>Batrachia</taxon>
        <taxon>Caudata</taxon>
        <taxon>Salamandroidea</taxon>
        <taxon>Salamandridae</taxon>
        <taxon>Pleurodelinae</taxon>
        <taxon>Pleurodeles</taxon>
    </lineage>
</organism>
<accession>A0AAV7MQJ5</accession>
<feature type="compositionally biased region" description="Basic and acidic residues" evidence="1">
    <location>
        <begin position="95"/>
        <end position="104"/>
    </location>
</feature>
<reference evidence="2" key="1">
    <citation type="journal article" date="2022" name="bioRxiv">
        <title>Sequencing and chromosome-scale assembly of the giantPleurodeles waltlgenome.</title>
        <authorList>
            <person name="Brown T."/>
            <person name="Elewa A."/>
            <person name="Iarovenko S."/>
            <person name="Subramanian E."/>
            <person name="Araus A.J."/>
            <person name="Petzold A."/>
            <person name="Susuki M."/>
            <person name="Suzuki K.-i.T."/>
            <person name="Hayashi T."/>
            <person name="Toyoda A."/>
            <person name="Oliveira C."/>
            <person name="Osipova E."/>
            <person name="Leigh N.D."/>
            <person name="Simon A."/>
            <person name="Yun M.H."/>
        </authorList>
    </citation>
    <scope>NUCLEOTIDE SEQUENCE</scope>
    <source>
        <strain evidence="2">20211129_DDA</strain>
        <tissue evidence="2">Liver</tissue>
    </source>
</reference>
<gene>
    <name evidence="2" type="ORF">NDU88_000685</name>
</gene>
<feature type="region of interest" description="Disordered" evidence="1">
    <location>
        <begin position="88"/>
        <end position="109"/>
    </location>
</feature>
<keyword evidence="3" id="KW-1185">Reference proteome</keyword>
<proteinExistence type="predicted"/>
<feature type="region of interest" description="Disordered" evidence="1">
    <location>
        <begin position="1"/>
        <end position="37"/>
    </location>
</feature>
<evidence type="ECO:0000313" key="3">
    <source>
        <dbReference type="Proteomes" id="UP001066276"/>
    </source>
</evidence>
<dbReference type="EMBL" id="JANPWB010000013">
    <property type="protein sequence ID" value="KAJ1103258.1"/>
    <property type="molecule type" value="Genomic_DNA"/>
</dbReference>
<sequence>MDFLRLSPPHVYAGRWSPPGSPREFGGKSPPGAPKVRHEREKLLRDLPEQSRSAISVAVSAAPAVVFQTVPGLNTTWTAGGRWLGGRRSIGGARKSLEERGSRESRRRSAVQERHCLDTAWTGWRQVACELRPGWGPFCVGS</sequence>
<dbReference type="Proteomes" id="UP001066276">
    <property type="component" value="Chromosome 9"/>
</dbReference>
<dbReference type="AlphaFoldDB" id="A0AAV7MQJ5"/>